<evidence type="ECO:0000256" key="2">
    <source>
        <dbReference type="ARBA" id="ARBA00023125"/>
    </source>
</evidence>
<keyword evidence="1" id="KW-0805">Transcription regulation</keyword>
<sequence length="225" mass="25960">MEKRELLAVAESPIFKNIDINQLNRILTSHQPIIKWFKKGETVWFQSQVLDKLIIVIDGKLKAQMASDDGKIINMEEFGKYQPVAIPVLFSKNQKLPVTLFAKEDSQVFLLPKEMLLSCCMANQDILENTLSVMSTKVDFLSKKINFLQLNNIKQKIATILLQESKKVNSKSFILSKTKEELSKEMAVTRPSLSREFKNLITQGIIKQDKEYITILDYTLLKEYR</sequence>
<evidence type="ECO:0000313" key="6">
    <source>
        <dbReference type="EMBL" id="QEN05263.1"/>
    </source>
</evidence>
<dbReference type="Pfam" id="PF00027">
    <property type="entry name" value="cNMP_binding"/>
    <property type="match status" value="1"/>
</dbReference>
<dbReference type="PROSITE" id="PS51063">
    <property type="entry name" value="HTH_CRP_2"/>
    <property type="match status" value="1"/>
</dbReference>
<dbReference type="PROSITE" id="PS50042">
    <property type="entry name" value="CNMP_BINDING_3"/>
    <property type="match status" value="1"/>
</dbReference>
<dbReference type="InterPro" id="IPR014710">
    <property type="entry name" value="RmlC-like_jellyroll"/>
</dbReference>
<dbReference type="OrthoDB" id="3176638at2"/>
<feature type="domain" description="HTH crp-type" evidence="5">
    <location>
        <begin position="151"/>
        <end position="219"/>
    </location>
</feature>
<dbReference type="InterPro" id="IPR000595">
    <property type="entry name" value="cNMP-bd_dom"/>
</dbReference>
<accession>A0A5C1QAW3</accession>
<dbReference type="KEGG" id="sper:EW093_11245"/>
<keyword evidence="7" id="KW-1185">Reference proteome</keyword>
<evidence type="ECO:0000259" key="5">
    <source>
        <dbReference type="PROSITE" id="PS51063"/>
    </source>
</evidence>
<dbReference type="InterPro" id="IPR012318">
    <property type="entry name" value="HTH_CRP"/>
</dbReference>
<dbReference type="RefSeq" id="WP_149568501.1">
    <property type="nucleotide sequence ID" value="NZ_CP035807.1"/>
</dbReference>
<dbReference type="InterPro" id="IPR036390">
    <property type="entry name" value="WH_DNA-bd_sf"/>
</dbReference>
<dbReference type="PANTHER" id="PTHR24567:SF58">
    <property type="entry name" value="CYCLIC AMP-BINDING REGULATORY PROTEIN"/>
    <property type="match status" value="1"/>
</dbReference>
<gene>
    <name evidence="6" type="ORF">EW093_11245</name>
</gene>
<dbReference type="CDD" id="cd00038">
    <property type="entry name" value="CAP_ED"/>
    <property type="match status" value="1"/>
</dbReference>
<keyword evidence="3" id="KW-0804">Transcription</keyword>
<evidence type="ECO:0000256" key="1">
    <source>
        <dbReference type="ARBA" id="ARBA00023015"/>
    </source>
</evidence>
<dbReference type="Pfam" id="PF13545">
    <property type="entry name" value="HTH_Crp_2"/>
    <property type="match status" value="1"/>
</dbReference>
<proteinExistence type="predicted"/>
<dbReference type="Proteomes" id="UP000323824">
    <property type="component" value="Chromosome"/>
</dbReference>
<dbReference type="SUPFAM" id="SSF51206">
    <property type="entry name" value="cAMP-binding domain-like"/>
    <property type="match status" value="1"/>
</dbReference>
<dbReference type="PANTHER" id="PTHR24567">
    <property type="entry name" value="CRP FAMILY TRANSCRIPTIONAL REGULATORY PROTEIN"/>
    <property type="match status" value="1"/>
</dbReference>
<dbReference type="GO" id="GO:0003700">
    <property type="term" value="F:DNA-binding transcription factor activity"/>
    <property type="evidence" value="ECO:0007669"/>
    <property type="project" value="TreeGrafter"/>
</dbReference>
<dbReference type="SUPFAM" id="SSF46785">
    <property type="entry name" value="Winged helix' DNA-binding domain"/>
    <property type="match status" value="1"/>
</dbReference>
<dbReference type="GO" id="GO:0003677">
    <property type="term" value="F:DNA binding"/>
    <property type="evidence" value="ECO:0007669"/>
    <property type="project" value="UniProtKB-KW"/>
</dbReference>
<organism evidence="6 7">
    <name type="scientific">Thiospirochaeta perfilievii</name>
    <dbReference type="NCBI Taxonomy" id="252967"/>
    <lineage>
        <taxon>Bacteria</taxon>
        <taxon>Pseudomonadati</taxon>
        <taxon>Spirochaetota</taxon>
        <taxon>Spirochaetia</taxon>
        <taxon>Spirochaetales</taxon>
        <taxon>Spirochaetaceae</taxon>
        <taxon>Thiospirochaeta</taxon>
    </lineage>
</organism>
<feature type="domain" description="Cyclic nucleotide-binding" evidence="4">
    <location>
        <begin position="14"/>
        <end position="116"/>
    </location>
</feature>
<dbReference type="EMBL" id="CP035807">
    <property type="protein sequence ID" value="QEN05263.1"/>
    <property type="molecule type" value="Genomic_DNA"/>
</dbReference>
<dbReference type="AlphaFoldDB" id="A0A5C1QAW3"/>
<evidence type="ECO:0000313" key="7">
    <source>
        <dbReference type="Proteomes" id="UP000323824"/>
    </source>
</evidence>
<dbReference type="GO" id="GO:0005829">
    <property type="term" value="C:cytosol"/>
    <property type="evidence" value="ECO:0007669"/>
    <property type="project" value="TreeGrafter"/>
</dbReference>
<dbReference type="SMART" id="SM00419">
    <property type="entry name" value="HTH_CRP"/>
    <property type="match status" value="1"/>
</dbReference>
<reference evidence="6 7" key="1">
    <citation type="submission" date="2019-02" db="EMBL/GenBank/DDBJ databases">
        <authorList>
            <person name="Fomenkov A."/>
            <person name="Dubinina G."/>
            <person name="Grabovich M."/>
            <person name="Vincze T."/>
            <person name="Roberts R.J."/>
        </authorList>
    </citation>
    <scope>NUCLEOTIDE SEQUENCE [LARGE SCALE GENOMIC DNA]</scope>
    <source>
        <strain evidence="6 7">P</strain>
    </source>
</reference>
<reference evidence="6 7" key="2">
    <citation type="submission" date="2019-09" db="EMBL/GenBank/DDBJ databases">
        <title>Complete Genome Sequence and Methylome Analysis of free living Spirochaetas.</title>
        <authorList>
            <person name="Leshcheva N."/>
            <person name="Mikheeva N."/>
        </authorList>
    </citation>
    <scope>NUCLEOTIDE SEQUENCE [LARGE SCALE GENOMIC DNA]</scope>
    <source>
        <strain evidence="6 7">P</strain>
    </source>
</reference>
<dbReference type="InterPro" id="IPR050397">
    <property type="entry name" value="Env_Response_Regulators"/>
</dbReference>
<evidence type="ECO:0000259" key="4">
    <source>
        <dbReference type="PROSITE" id="PS50042"/>
    </source>
</evidence>
<name>A0A5C1QAW3_9SPIO</name>
<dbReference type="InterPro" id="IPR018490">
    <property type="entry name" value="cNMP-bd_dom_sf"/>
</dbReference>
<dbReference type="Gene3D" id="2.60.120.10">
    <property type="entry name" value="Jelly Rolls"/>
    <property type="match status" value="1"/>
</dbReference>
<evidence type="ECO:0000256" key="3">
    <source>
        <dbReference type="ARBA" id="ARBA00023163"/>
    </source>
</evidence>
<protein>
    <submittedName>
        <fullName evidence="6">Crp/Fnr family transcriptional regulator</fullName>
    </submittedName>
</protein>
<keyword evidence="2" id="KW-0238">DNA-binding</keyword>